<keyword evidence="2" id="KW-1185">Reference proteome</keyword>
<comment type="caution">
    <text evidence="1">The sequence shown here is derived from an EMBL/GenBank/DDBJ whole genome shotgun (WGS) entry which is preliminary data.</text>
</comment>
<dbReference type="Proteomes" id="UP000181790">
    <property type="component" value="Unassembled WGS sequence"/>
</dbReference>
<name>A0A1S2VJJ7_9BACT</name>
<evidence type="ECO:0000313" key="1">
    <source>
        <dbReference type="EMBL" id="OIN58560.1"/>
    </source>
</evidence>
<accession>A0A1S2VJJ7</accession>
<proteinExistence type="predicted"/>
<sequence length="76" mass="8922">MTGNETCIYFGCLTGCKGCKRYDKFHTAFIFTYLSINYAKQSNFNMFGSEQNVYETEHLFLKNRCLINRLVRMPPC</sequence>
<reference evidence="1 2" key="1">
    <citation type="submission" date="2016-10" db="EMBL/GenBank/DDBJ databases">
        <title>Arsenicibacter rosenii gen. nov., sp. nov., an efficient arsenic-methylating bacterium isolated from an arsenic-contaminated paddy soil.</title>
        <authorList>
            <person name="Huang K."/>
        </authorList>
    </citation>
    <scope>NUCLEOTIDE SEQUENCE [LARGE SCALE GENOMIC DNA]</scope>
    <source>
        <strain evidence="1 2">SM-1</strain>
    </source>
</reference>
<organism evidence="1 2">
    <name type="scientific">Arsenicibacter rosenii</name>
    <dbReference type="NCBI Taxonomy" id="1750698"/>
    <lineage>
        <taxon>Bacteria</taxon>
        <taxon>Pseudomonadati</taxon>
        <taxon>Bacteroidota</taxon>
        <taxon>Cytophagia</taxon>
        <taxon>Cytophagales</taxon>
        <taxon>Spirosomataceae</taxon>
        <taxon>Arsenicibacter</taxon>
    </lineage>
</organism>
<protein>
    <submittedName>
        <fullName evidence="1">Uncharacterized protein</fullName>
    </submittedName>
</protein>
<dbReference type="EMBL" id="MORL01000006">
    <property type="protein sequence ID" value="OIN58560.1"/>
    <property type="molecule type" value="Genomic_DNA"/>
</dbReference>
<gene>
    <name evidence="1" type="ORF">BLX24_13375</name>
</gene>
<evidence type="ECO:0000313" key="2">
    <source>
        <dbReference type="Proteomes" id="UP000181790"/>
    </source>
</evidence>
<dbReference type="AlphaFoldDB" id="A0A1S2VJJ7"/>